<dbReference type="EMBL" id="BGPR01159331">
    <property type="protein sequence ID" value="GBL89760.1"/>
    <property type="molecule type" value="Genomic_DNA"/>
</dbReference>
<dbReference type="Proteomes" id="UP000499080">
    <property type="component" value="Unassembled WGS sequence"/>
</dbReference>
<name>A0A4Y2BEA1_ARAVE</name>
<sequence length="248" mass="28229">MAPFPLSLFVEGGLHKTRKSIFYDLFSTETDMHFISACYVVDGGFLLYRVLWQAKESFSFILKKYVDYSKKHFNEGATIVFYGYPENAAKSAKSVERISRKKKQIADYVMFDKSMSATMSREKFLSNDKNKQRLIKMLCVKFQKEGFVVKQAEEYADYLIIKSALGIEKRSQCLVVVGENIDLLVIMTSTNSENIFSLKPGRGEAGDALYCAATLNIAPHIRAIFLFFMDSVVANLHLHFSGKGRRNL</sequence>
<protein>
    <submittedName>
        <fullName evidence="1">Uncharacterized protein</fullName>
    </submittedName>
</protein>
<accession>A0A4Y2BEA1</accession>
<evidence type="ECO:0000313" key="4">
    <source>
        <dbReference type="Proteomes" id="UP000499080"/>
    </source>
</evidence>
<dbReference type="EMBL" id="BGPR01159312">
    <property type="protein sequence ID" value="GBL89705.1"/>
    <property type="molecule type" value="Genomic_DNA"/>
</dbReference>
<comment type="caution">
    <text evidence="1">The sequence shown here is derived from an EMBL/GenBank/DDBJ whole genome shotgun (WGS) entry which is preliminary data.</text>
</comment>
<dbReference type="AlphaFoldDB" id="A0A4Y2BEA1"/>
<evidence type="ECO:0000313" key="2">
    <source>
        <dbReference type="EMBL" id="GBL89760.1"/>
    </source>
</evidence>
<proteinExistence type="predicted"/>
<gene>
    <name evidence="2" type="ORF">AVEN_120596_1</name>
    <name evidence="3" type="ORF">AVEN_169532_1</name>
    <name evidence="1" type="ORF">AVEN_32403_1</name>
</gene>
<keyword evidence="4" id="KW-1185">Reference proteome</keyword>
<reference evidence="1 4" key="1">
    <citation type="journal article" date="2019" name="Sci. Rep.">
        <title>Orb-weaving spider Araneus ventricosus genome elucidates the spidroin gene catalogue.</title>
        <authorList>
            <person name="Kono N."/>
            <person name="Nakamura H."/>
            <person name="Ohtoshi R."/>
            <person name="Moran D.A.P."/>
            <person name="Shinohara A."/>
            <person name="Yoshida Y."/>
            <person name="Fujiwara M."/>
            <person name="Mori M."/>
            <person name="Tomita M."/>
            <person name="Arakawa K."/>
        </authorList>
    </citation>
    <scope>NUCLEOTIDE SEQUENCE [LARGE SCALE GENOMIC DNA]</scope>
</reference>
<evidence type="ECO:0000313" key="3">
    <source>
        <dbReference type="EMBL" id="GBL89820.1"/>
    </source>
</evidence>
<evidence type="ECO:0000313" key="1">
    <source>
        <dbReference type="EMBL" id="GBL89705.1"/>
    </source>
</evidence>
<dbReference type="OrthoDB" id="6753017at2759"/>
<organism evidence="1 4">
    <name type="scientific">Araneus ventricosus</name>
    <name type="common">Orbweaver spider</name>
    <name type="synonym">Epeira ventricosa</name>
    <dbReference type="NCBI Taxonomy" id="182803"/>
    <lineage>
        <taxon>Eukaryota</taxon>
        <taxon>Metazoa</taxon>
        <taxon>Ecdysozoa</taxon>
        <taxon>Arthropoda</taxon>
        <taxon>Chelicerata</taxon>
        <taxon>Arachnida</taxon>
        <taxon>Araneae</taxon>
        <taxon>Araneomorphae</taxon>
        <taxon>Entelegynae</taxon>
        <taxon>Araneoidea</taxon>
        <taxon>Araneidae</taxon>
        <taxon>Araneus</taxon>
    </lineage>
</organism>
<dbReference type="EMBL" id="BGPR01159346">
    <property type="protein sequence ID" value="GBL89820.1"/>
    <property type="molecule type" value="Genomic_DNA"/>
</dbReference>